<protein>
    <submittedName>
        <fullName evidence="1">Uncharacterized protein</fullName>
    </submittedName>
</protein>
<organism evidence="1 2">
    <name type="scientific">Rotaria socialis</name>
    <dbReference type="NCBI Taxonomy" id="392032"/>
    <lineage>
        <taxon>Eukaryota</taxon>
        <taxon>Metazoa</taxon>
        <taxon>Spiralia</taxon>
        <taxon>Gnathifera</taxon>
        <taxon>Rotifera</taxon>
        <taxon>Eurotatoria</taxon>
        <taxon>Bdelloidea</taxon>
        <taxon>Philodinida</taxon>
        <taxon>Philodinidae</taxon>
        <taxon>Rotaria</taxon>
    </lineage>
</organism>
<sequence>MSNYVFIADQVFGDEEMHATVRQNCMDYI</sequence>
<dbReference type="AlphaFoldDB" id="A0A821ZB96"/>
<name>A0A821ZB96_9BILA</name>
<evidence type="ECO:0000313" key="1">
    <source>
        <dbReference type="EMBL" id="CAF4979547.1"/>
    </source>
</evidence>
<reference evidence="1" key="1">
    <citation type="submission" date="2021-02" db="EMBL/GenBank/DDBJ databases">
        <authorList>
            <person name="Nowell W R."/>
        </authorList>
    </citation>
    <scope>NUCLEOTIDE SEQUENCE</scope>
</reference>
<feature type="non-terminal residue" evidence="1">
    <location>
        <position position="29"/>
    </location>
</feature>
<gene>
    <name evidence="1" type="ORF">QYT958_LOCUS36028</name>
</gene>
<dbReference type="Proteomes" id="UP000663848">
    <property type="component" value="Unassembled WGS sequence"/>
</dbReference>
<dbReference type="Gene3D" id="6.10.20.180">
    <property type="match status" value="1"/>
</dbReference>
<evidence type="ECO:0000313" key="2">
    <source>
        <dbReference type="Proteomes" id="UP000663848"/>
    </source>
</evidence>
<proteinExistence type="predicted"/>
<comment type="caution">
    <text evidence="1">The sequence shown here is derived from an EMBL/GenBank/DDBJ whole genome shotgun (WGS) entry which is preliminary data.</text>
</comment>
<dbReference type="EMBL" id="CAJOBR010028052">
    <property type="protein sequence ID" value="CAF4979547.1"/>
    <property type="molecule type" value="Genomic_DNA"/>
</dbReference>
<accession>A0A821ZB96</accession>